<keyword evidence="2" id="KW-1185">Reference proteome</keyword>
<dbReference type="STRING" id="52131.GA0061100_101452"/>
<sequence>MKLMDHEKFFSAVRAPLFGGRLSITQVNGTEAILAAWLAEPFDPRWLAYMLATVYHETGKTMCAISESLSYSAAGLQATFPKYFNMEQAAVYSRQPRRIANRAYANRMGNGDEASDDGWRYRGRGLVQITGRDNYAKYGISDNPDRALDNDKAIEILFNGMINGRFTGRKLADYFSATGSDWIGARRIINGTDRAIDIAGFAKKFAAAIERAR</sequence>
<gene>
    <name evidence="1" type="ORF">GA0061100_101452</name>
</gene>
<evidence type="ECO:0000313" key="1">
    <source>
        <dbReference type="EMBL" id="SCB09220.1"/>
    </source>
</evidence>
<dbReference type="PANTHER" id="PTHR34408">
    <property type="entry name" value="FAMILY PROTEIN, PUTATIVE-RELATED"/>
    <property type="match status" value="1"/>
</dbReference>
<accession>A0A1C3U149</accession>
<organism evidence="1 2">
    <name type="scientific">Rhizobium hainanense</name>
    <dbReference type="NCBI Taxonomy" id="52131"/>
    <lineage>
        <taxon>Bacteria</taxon>
        <taxon>Pseudomonadati</taxon>
        <taxon>Pseudomonadota</taxon>
        <taxon>Alphaproteobacteria</taxon>
        <taxon>Hyphomicrobiales</taxon>
        <taxon>Rhizobiaceae</taxon>
        <taxon>Rhizobium/Agrobacterium group</taxon>
        <taxon>Rhizobium</taxon>
    </lineage>
</organism>
<dbReference type="Proteomes" id="UP000186228">
    <property type="component" value="Unassembled WGS sequence"/>
</dbReference>
<dbReference type="InterPro" id="IPR052354">
    <property type="entry name" value="Cell_Wall_Dynamics_Protein"/>
</dbReference>
<dbReference type="InterPro" id="IPR023346">
    <property type="entry name" value="Lysozyme-like_dom_sf"/>
</dbReference>
<dbReference type="SUPFAM" id="SSF53955">
    <property type="entry name" value="Lysozyme-like"/>
    <property type="match status" value="1"/>
</dbReference>
<dbReference type="PANTHER" id="PTHR34408:SF1">
    <property type="entry name" value="GLYCOSYL HYDROLASE FAMILY 19 DOMAIN-CONTAINING PROTEIN HI_1415"/>
    <property type="match status" value="1"/>
</dbReference>
<evidence type="ECO:0000313" key="2">
    <source>
        <dbReference type="Proteomes" id="UP000186228"/>
    </source>
</evidence>
<dbReference type="AlphaFoldDB" id="A0A1C3U149"/>
<protein>
    <recommendedName>
        <fullName evidence="3">Chitinase</fullName>
    </recommendedName>
</protein>
<dbReference type="EMBL" id="FMAC01000001">
    <property type="protein sequence ID" value="SCB09220.1"/>
    <property type="molecule type" value="Genomic_DNA"/>
</dbReference>
<reference evidence="2" key="1">
    <citation type="submission" date="2016-08" db="EMBL/GenBank/DDBJ databases">
        <authorList>
            <person name="Varghese N."/>
            <person name="Submissions Spin"/>
        </authorList>
    </citation>
    <scope>NUCLEOTIDE SEQUENCE [LARGE SCALE GENOMIC DNA]</scope>
    <source>
        <strain evidence="2">CCBAU 57015</strain>
    </source>
</reference>
<evidence type="ECO:0008006" key="3">
    <source>
        <dbReference type="Google" id="ProtNLM"/>
    </source>
</evidence>
<dbReference type="Gene3D" id="1.10.530.10">
    <property type="match status" value="1"/>
</dbReference>
<proteinExistence type="predicted"/>
<name>A0A1C3U149_9HYPH</name>
<dbReference type="RefSeq" id="WP_342194511.1">
    <property type="nucleotide sequence ID" value="NZ_FMAC01000001.1"/>
</dbReference>